<evidence type="ECO:0000256" key="5">
    <source>
        <dbReference type="ARBA" id="ARBA00023027"/>
    </source>
</evidence>
<dbReference type="InterPro" id="IPR016064">
    <property type="entry name" value="NAD/diacylglycerol_kinase_sf"/>
</dbReference>
<evidence type="ECO:0000256" key="1">
    <source>
        <dbReference type="ARBA" id="ARBA00010995"/>
    </source>
</evidence>
<dbReference type="OrthoDB" id="24581at2759"/>
<feature type="compositionally biased region" description="Basic and acidic residues" evidence="6">
    <location>
        <begin position="501"/>
        <end position="515"/>
    </location>
</feature>
<dbReference type="InterPro" id="IPR017437">
    <property type="entry name" value="ATP-NAD_kinase_PpnK-typ_C"/>
</dbReference>
<dbReference type="EMBL" id="CAINUL010000016">
    <property type="protein sequence ID" value="CAD0113830.1"/>
    <property type="molecule type" value="Genomic_DNA"/>
</dbReference>
<dbReference type="GO" id="GO:0003951">
    <property type="term" value="F:NAD+ kinase activity"/>
    <property type="evidence" value="ECO:0007669"/>
    <property type="project" value="InterPro"/>
</dbReference>
<dbReference type="GO" id="GO:0006741">
    <property type="term" value="P:NADP+ biosynthetic process"/>
    <property type="evidence" value="ECO:0007669"/>
    <property type="project" value="InterPro"/>
</dbReference>
<evidence type="ECO:0000256" key="2">
    <source>
        <dbReference type="ARBA" id="ARBA00022679"/>
    </source>
</evidence>
<dbReference type="InterPro" id="IPR002504">
    <property type="entry name" value="NADK"/>
</dbReference>
<keyword evidence="3" id="KW-0418">Kinase</keyword>
<dbReference type="PANTHER" id="PTHR20275:SF11">
    <property type="entry name" value="KINASE, PUTATIVE (AFU_ORTHOLOGUE AFUA_5G12870)-RELATED"/>
    <property type="match status" value="1"/>
</dbReference>
<dbReference type="AlphaFoldDB" id="A0A9N8KKS6"/>
<comment type="similarity">
    <text evidence="1">Belongs to the NAD kinase family.</text>
</comment>
<evidence type="ECO:0000256" key="6">
    <source>
        <dbReference type="SAM" id="MobiDB-lite"/>
    </source>
</evidence>
<dbReference type="Gene3D" id="2.60.200.30">
    <property type="entry name" value="Probable inorganic polyphosphate/atp-NAD kinase, domain 2"/>
    <property type="match status" value="1"/>
</dbReference>
<comment type="caution">
    <text evidence="7">The sequence shown here is derived from an EMBL/GenBank/DDBJ whole genome shotgun (WGS) entry which is preliminary data.</text>
</comment>
<dbReference type="PANTHER" id="PTHR20275">
    <property type="entry name" value="NAD KINASE"/>
    <property type="match status" value="1"/>
</dbReference>
<dbReference type="InterPro" id="IPR017438">
    <property type="entry name" value="ATP-NAD_kinase_N"/>
</dbReference>
<name>A0A9N8KKS6_9PEZI</name>
<dbReference type="Proteomes" id="UP000745764">
    <property type="component" value="Unassembled WGS sequence"/>
</dbReference>
<evidence type="ECO:0000256" key="3">
    <source>
        <dbReference type="ARBA" id="ARBA00022777"/>
    </source>
</evidence>
<evidence type="ECO:0000313" key="7">
    <source>
        <dbReference type="EMBL" id="CAD0113830.1"/>
    </source>
</evidence>
<evidence type="ECO:0000256" key="4">
    <source>
        <dbReference type="ARBA" id="ARBA00022857"/>
    </source>
</evidence>
<dbReference type="HAMAP" id="MF_00361">
    <property type="entry name" value="NAD_kinase"/>
    <property type="match status" value="1"/>
</dbReference>
<dbReference type="Gene3D" id="3.40.50.10330">
    <property type="entry name" value="Probable inorganic polyphosphate/atp-NAD kinase, domain 1"/>
    <property type="match status" value="1"/>
</dbReference>
<keyword evidence="2" id="KW-0808">Transferase</keyword>
<reference evidence="7" key="1">
    <citation type="submission" date="2020-06" db="EMBL/GenBank/DDBJ databases">
        <authorList>
            <person name="Onetto C."/>
        </authorList>
    </citation>
    <scope>NUCLEOTIDE SEQUENCE</scope>
</reference>
<sequence>MSDRALDALAERVSARRESFDDMSSDEGHQALEVLFNRYHPYLFSDSDYHLWQVIFEGSSTPRRKSSIVKTNMRPSTQRNDTSCFIHNMLEEKDGGTKVEQSLEGEHQERPADKISGTPPQHGDHMQSRLLTKKQLSDMAFGIRELSKRLGRVKLMLKVKNIFVLTKLTDATLCAKAAELTKWLLDQKQAQYTDKLKDLKSFDIPWILEGDESKTSRLKYWDEELCKKMPHKFDIVLALGGDGTVLFASLLFQRIVPPVLSFAMGSLGFLTKFDFARYTSILPRAFSDGITVSLRLRFEGTIMRSIRRDGDSDDDHKQRRLDEELVGAEADDHHTHKPEAAYHILNEIVLDRGPSGSMVQLDVYGDEECFTTIAADGLIVATPTGSTAYNLAAGGSLCHPDNPVILLTAIAAHTLNFRPIILPDTMVLRIGVPYDARSSAYTSFDGKYSHPRTELCPGDYVTISASRFPYPSVLPLNKRSEDWIESISRSLDWNSRAKQKPYTEEKKKEDGENKS</sequence>
<dbReference type="SUPFAM" id="SSF111331">
    <property type="entry name" value="NAD kinase/diacylglycerol kinase-like"/>
    <property type="match status" value="1"/>
</dbReference>
<protein>
    <recommendedName>
        <fullName evidence="9">ATP-NAD kinase</fullName>
    </recommendedName>
</protein>
<gene>
    <name evidence="7" type="ORF">AWRI4620_LOCUS8085</name>
</gene>
<dbReference type="Pfam" id="PF20143">
    <property type="entry name" value="NAD_kinase_C"/>
    <property type="match status" value="1"/>
</dbReference>
<accession>A0A9N8KKS6</accession>
<evidence type="ECO:0008006" key="9">
    <source>
        <dbReference type="Google" id="ProtNLM"/>
    </source>
</evidence>
<keyword evidence="8" id="KW-1185">Reference proteome</keyword>
<organism evidence="7 8">
    <name type="scientific">Aureobasidium uvarum</name>
    <dbReference type="NCBI Taxonomy" id="2773716"/>
    <lineage>
        <taxon>Eukaryota</taxon>
        <taxon>Fungi</taxon>
        <taxon>Dikarya</taxon>
        <taxon>Ascomycota</taxon>
        <taxon>Pezizomycotina</taxon>
        <taxon>Dothideomycetes</taxon>
        <taxon>Dothideomycetidae</taxon>
        <taxon>Dothideales</taxon>
        <taxon>Saccotheciaceae</taxon>
        <taxon>Aureobasidium</taxon>
    </lineage>
</organism>
<feature type="region of interest" description="Disordered" evidence="6">
    <location>
        <begin position="495"/>
        <end position="515"/>
    </location>
</feature>
<evidence type="ECO:0000313" key="8">
    <source>
        <dbReference type="Proteomes" id="UP000745764"/>
    </source>
</evidence>
<dbReference type="GO" id="GO:0019674">
    <property type="term" value="P:NAD+ metabolic process"/>
    <property type="evidence" value="ECO:0007669"/>
    <property type="project" value="InterPro"/>
</dbReference>
<proteinExistence type="inferred from homology"/>
<keyword evidence="4" id="KW-0521">NADP</keyword>
<feature type="region of interest" description="Disordered" evidence="6">
    <location>
        <begin position="96"/>
        <end position="127"/>
    </location>
</feature>
<dbReference type="Pfam" id="PF01513">
    <property type="entry name" value="NAD_kinase"/>
    <property type="match status" value="1"/>
</dbReference>
<feature type="compositionally biased region" description="Basic and acidic residues" evidence="6">
    <location>
        <begin position="104"/>
        <end position="113"/>
    </location>
</feature>
<keyword evidence="5" id="KW-0520">NAD</keyword>